<dbReference type="OrthoDB" id="8194222at2759"/>
<dbReference type="Pfam" id="PF00628">
    <property type="entry name" value="PHD"/>
    <property type="match status" value="1"/>
</dbReference>
<dbReference type="SMART" id="SM00249">
    <property type="entry name" value="PHD"/>
    <property type="match status" value="1"/>
</dbReference>
<dbReference type="Gene3D" id="3.30.40.10">
    <property type="entry name" value="Zinc/RING finger domain, C3HC4 (zinc finger)"/>
    <property type="match status" value="1"/>
</dbReference>
<evidence type="ECO:0000256" key="2">
    <source>
        <dbReference type="ARBA" id="ARBA00022771"/>
    </source>
</evidence>
<evidence type="ECO:0000256" key="1">
    <source>
        <dbReference type="ARBA" id="ARBA00022723"/>
    </source>
</evidence>
<evidence type="ECO:0000313" key="6">
    <source>
        <dbReference type="EMBL" id="CAH0726909.1"/>
    </source>
</evidence>
<keyword evidence="3" id="KW-0862">Zinc</keyword>
<name>A0A8J9YC38_9NEOP</name>
<reference evidence="6" key="1">
    <citation type="submission" date="2021-12" db="EMBL/GenBank/DDBJ databases">
        <authorList>
            <person name="Martin H S."/>
        </authorList>
    </citation>
    <scope>NUCLEOTIDE SEQUENCE</scope>
</reference>
<dbReference type="SUPFAM" id="SSF57903">
    <property type="entry name" value="FYVE/PHD zinc finger"/>
    <property type="match status" value="1"/>
</dbReference>
<proteinExistence type="predicted"/>
<dbReference type="Proteomes" id="UP000838878">
    <property type="component" value="Chromosome 6"/>
</dbReference>
<feature type="region of interest" description="Disordered" evidence="4">
    <location>
        <begin position="1"/>
        <end position="20"/>
    </location>
</feature>
<dbReference type="InterPro" id="IPR001965">
    <property type="entry name" value="Znf_PHD"/>
</dbReference>
<sequence length="115" mass="13316">MVAPKTGRKHKRQESEVLTSTPVKAEQALKFKKANIKKTKISELEGPRKTKTQRSSVWQQNKNRKPDFYCLVCADKYTEPSAEDWIQCNECKSWAHEDCSSYVEDGSYFCDECDD</sequence>
<evidence type="ECO:0000259" key="5">
    <source>
        <dbReference type="SMART" id="SM00249"/>
    </source>
</evidence>
<dbReference type="GO" id="GO:0008270">
    <property type="term" value="F:zinc ion binding"/>
    <property type="evidence" value="ECO:0007669"/>
    <property type="project" value="UniProtKB-KW"/>
</dbReference>
<keyword evidence="1" id="KW-0479">Metal-binding</keyword>
<feature type="non-terminal residue" evidence="6">
    <location>
        <position position="115"/>
    </location>
</feature>
<evidence type="ECO:0000313" key="7">
    <source>
        <dbReference type="Proteomes" id="UP000838878"/>
    </source>
</evidence>
<keyword evidence="2" id="KW-0863">Zinc-finger</keyword>
<accession>A0A8J9YC38</accession>
<gene>
    <name evidence="6" type="ORF">BINO364_LOCUS12315</name>
</gene>
<feature type="domain" description="Zinc finger PHD-type" evidence="5">
    <location>
        <begin position="69"/>
        <end position="114"/>
    </location>
</feature>
<dbReference type="InterPro" id="IPR019787">
    <property type="entry name" value="Znf_PHD-finger"/>
</dbReference>
<evidence type="ECO:0000256" key="3">
    <source>
        <dbReference type="ARBA" id="ARBA00022833"/>
    </source>
</evidence>
<protein>
    <recommendedName>
        <fullName evidence="5">Zinc finger PHD-type domain-containing protein</fullName>
    </recommendedName>
</protein>
<dbReference type="AlphaFoldDB" id="A0A8J9YC38"/>
<keyword evidence="7" id="KW-1185">Reference proteome</keyword>
<feature type="compositionally biased region" description="Basic residues" evidence="4">
    <location>
        <begin position="1"/>
        <end position="12"/>
    </location>
</feature>
<dbReference type="InterPro" id="IPR013083">
    <property type="entry name" value="Znf_RING/FYVE/PHD"/>
</dbReference>
<dbReference type="InterPro" id="IPR011011">
    <property type="entry name" value="Znf_FYVE_PHD"/>
</dbReference>
<dbReference type="EMBL" id="OV170226">
    <property type="protein sequence ID" value="CAH0726909.1"/>
    <property type="molecule type" value="Genomic_DNA"/>
</dbReference>
<organism evidence="6 7">
    <name type="scientific">Brenthis ino</name>
    <name type="common">lesser marbled fritillary</name>
    <dbReference type="NCBI Taxonomy" id="405034"/>
    <lineage>
        <taxon>Eukaryota</taxon>
        <taxon>Metazoa</taxon>
        <taxon>Ecdysozoa</taxon>
        <taxon>Arthropoda</taxon>
        <taxon>Hexapoda</taxon>
        <taxon>Insecta</taxon>
        <taxon>Pterygota</taxon>
        <taxon>Neoptera</taxon>
        <taxon>Endopterygota</taxon>
        <taxon>Lepidoptera</taxon>
        <taxon>Glossata</taxon>
        <taxon>Ditrysia</taxon>
        <taxon>Papilionoidea</taxon>
        <taxon>Nymphalidae</taxon>
        <taxon>Heliconiinae</taxon>
        <taxon>Argynnini</taxon>
        <taxon>Brenthis</taxon>
    </lineage>
</organism>
<evidence type="ECO:0000256" key="4">
    <source>
        <dbReference type="SAM" id="MobiDB-lite"/>
    </source>
</evidence>